<evidence type="ECO:0000313" key="2">
    <source>
        <dbReference type="EMBL" id="DAD86966.1"/>
    </source>
</evidence>
<dbReference type="InterPro" id="IPR007499">
    <property type="entry name" value="ERF_bacteria_virus"/>
</dbReference>
<dbReference type="Pfam" id="PF04404">
    <property type="entry name" value="ERF"/>
    <property type="match status" value="1"/>
</dbReference>
<reference evidence="2" key="1">
    <citation type="journal article" date="2021" name="Proc. Natl. Acad. Sci. U.S.A.">
        <title>A Catalog of Tens of Thousands of Viruses from Human Metagenomes Reveals Hidden Associations with Chronic Diseases.</title>
        <authorList>
            <person name="Tisza M.J."/>
            <person name="Buck C.B."/>
        </authorList>
    </citation>
    <scope>NUCLEOTIDE SEQUENCE</scope>
    <source>
        <strain evidence="2">CtGas1</strain>
    </source>
</reference>
<protein>
    <submittedName>
        <fullName evidence="2">ERF superfamily protein</fullName>
    </submittedName>
</protein>
<dbReference type="EMBL" id="BK015011">
    <property type="protein sequence ID" value="DAD86966.1"/>
    <property type="molecule type" value="Genomic_DNA"/>
</dbReference>
<accession>A0A8S5MX81</accession>
<sequence length="183" mass="20398">MESKILKLINEIEVPKSQYNSFGKYNFRNNEDIQTALKPLLLKYGLMEVAGTEMLEMNNELMLHVHVEIFDPENPNDVTSGDGWAVIDVNKKGMDKAQATGASQSYASKYAYGQALKLDDTKDADSTNKGQNNAQRPKAVPKAVPKASYQYKLSDLKKMVANKEMSSDRANELCKQGKVNMNA</sequence>
<feature type="region of interest" description="Disordered" evidence="1">
    <location>
        <begin position="121"/>
        <end position="146"/>
    </location>
</feature>
<name>A0A8S5MX81_9CAUD</name>
<evidence type="ECO:0000256" key="1">
    <source>
        <dbReference type="SAM" id="MobiDB-lite"/>
    </source>
</evidence>
<proteinExistence type="predicted"/>
<organism evidence="2">
    <name type="scientific">Siphoviridae sp. ctGas1</name>
    <dbReference type="NCBI Taxonomy" id="2826221"/>
    <lineage>
        <taxon>Viruses</taxon>
        <taxon>Duplodnaviria</taxon>
        <taxon>Heunggongvirae</taxon>
        <taxon>Uroviricota</taxon>
        <taxon>Caudoviricetes</taxon>
    </lineage>
</organism>